<evidence type="ECO:0000256" key="1">
    <source>
        <dbReference type="SAM" id="MobiDB-lite"/>
    </source>
</evidence>
<evidence type="ECO:0000313" key="4">
    <source>
        <dbReference type="Proteomes" id="UP001634394"/>
    </source>
</evidence>
<dbReference type="EMBL" id="JBJQND010000009">
    <property type="protein sequence ID" value="KAL3867177.1"/>
    <property type="molecule type" value="Genomic_DNA"/>
</dbReference>
<feature type="compositionally biased region" description="Polar residues" evidence="1">
    <location>
        <begin position="57"/>
        <end position="67"/>
    </location>
</feature>
<feature type="compositionally biased region" description="Polar residues" evidence="1">
    <location>
        <begin position="82"/>
        <end position="108"/>
    </location>
</feature>
<sequence length="122" mass="12928">AKTPTLTKSKARDDEIVQKENSEETKKETVKTGTSSASASKPSTSSKTEDGMKEEITPSSKSSTPTDASKKSGAAASEKITPASSKTPVKQQFSSTTVEQSTLSQLQLRKSEKQKSKACVLS</sequence>
<protein>
    <recommendedName>
        <fullName evidence="5">Microtubule-associated protein 1B</fullName>
    </recommendedName>
</protein>
<accession>A0ABD3VZZ7</accession>
<dbReference type="EMBL" id="JBJQND010000009">
    <property type="protein sequence ID" value="KAL3867193.1"/>
    <property type="molecule type" value="Genomic_DNA"/>
</dbReference>
<dbReference type="AlphaFoldDB" id="A0ABD3VZZ7"/>
<reference evidence="2 4" key="1">
    <citation type="submission" date="2024-11" db="EMBL/GenBank/DDBJ databases">
        <title>Chromosome-level genome assembly of the freshwater bivalve Anodonta woodiana.</title>
        <authorList>
            <person name="Chen X."/>
        </authorList>
    </citation>
    <scope>NUCLEOTIDE SEQUENCE [LARGE SCALE GENOMIC DNA]</scope>
    <source>
        <strain evidence="2">MN2024</strain>
        <tissue evidence="2">Gills</tissue>
    </source>
</reference>
<gene>
    <name evidence="2" type="ORF">ACJMK2_044399</name>
    <name evidence="3" type="ORF">ACJMK2_044415</name>
</gene>
<proteinExistence type="predicted"/>
<feature type="region of interest" description="Disordered" evidence="1">
    <location>
        <begin position="1"/>
        <end position="122"/>
    </location>
</feature>
<feature type="compositionally biased region" description="Low complexity" evidence="1">
    <location>
        <begin position="31"/>
        <end position="46"/>
    </location>
</feature>
<feature type="non-terminal residue" evidence="2">
    <location>
        <position position="1"/>
    </location>
</feature>
<name>A0ABD3VZZ7_SINWO</name>
<dbReference type="Proteomes" id="UP001634394">
    <property type="component" value="Unassembled WGS sequence"/>
</dbReference>
<organism evidence="2 4">
    <name type="scientific">Sinanodonta woodiana</name>
    <name type="common">Chinese pond mussel</name>
    <name type="synonym">Anodonta woodiana</name>
    <dbReference type="NCBI Taxonomy" id="1069815"/>
    <lineage>
        <taxon>Eukaryota</taxon>
        <taxon>Metazoa</taxon>
        <taxon>Spiralia</taxon>
        <taxon>Lophotrochozoa</taxon>
        <taxon>Mollusca</taxon>
        <taxon>Bivalvia</taxon>
        <taxon>Autobranchia</taxon>
        <taxon>Heteroconchia</taxon>
        <taxon>Palaeoheterodonta</taxon>
        <taxon>Unionida</taxon>
        <taxon>Unionoidea</taxon>
        <taxon>Unionidae</taxon>
        <taxon>Unioninae</taxon>
        <taxon>Sinanodonta</taxon>
    </lineage>
</organism>
<evidence type="ECO:0000313" key="3">
    <source>
        <dbReference type="EMBL" id="KAL3867193.1"/>
    </source>
</evidence>
<evidence type="ECO:0008006" key="5">
    <source>
        <dbReference type="Google" id="ProtNLM"/>
    </source>
</evidence>
<comment type="caution">
    <text evidence="2">The sequence shown here is derived from an EMBL/GenBank/DDBJ whole genome shotgun (WGS) entry which is preliminary data.</text>
</comment>
<feature type="compositionally biased region" description="Basic and acidic residues" evidence="1">
    <location>
        <begin position="10"/>
        <end position="30"/>
    </location>
</feature>
<evidence type="ECO:0000313" key="2">
    <source>
        <dbReference type="EMBL" id="KAL3867177.1"/>
    </source>
</evidence>
<keyword evidence="4" id="KW-1185">Reference proteome</keyword>
<feature type="compositionally biased region" description="Basic and acidic residues" evidence="1">
    <location>
        <begin position="47"/>
        <end position="56"/>
    </location>
</feature>